<name>A0ABX5QUH4_9BACT</name>
<dbReference type="Proteomes" id="UP000288947">
    <property type="component" value="Chromosome"/>
</dbReference>
<evidence type="ECO:0000256" key="1">
    <source>
        <dbReference type="ARBA" id="ARBA00004196"/>
    </source>
</evidence>
<organism evidence="6 7">
    <name type="scientific">Fervidobacterium changbaicum</name>
    <dbReference type="NCBI Taxonomy" id="310769"/>
    <lineage>
        <taxon>Bacteria</taxon>
        <taxon>Thermotogati</taxon>
        <taxon>Thermotogota</taxon>
        <taxon>Thermotogae</taxon>
        <taxon>Thermotogales</taxon>
        <taxon>Fervidobacteriaceae</taxon>
        <taxon>Fervidobacterium</taxon>
    </lineage>
</organism>
<dbReference type="PANTHER" id="PTHR42953:SF1">
    <property type="entry name" value="METAL-BINDING PROTEIN HI_0362-RELATED"/>
    <property type="match status" value="1"/>
</dbReference>
<sequence>MQVYAVNIVATINPYYLIVKEIVGDKVDVNLLIKPGSNPHVFNPTVSDVKTLSNADIIVANGLGLDNNYLKNYKNVLFVGEKVPKKYLSKSDEHDEHAENNEITYNPHVWLSIDFLTDYIIPAIRDELVKVDPQNARIYSQNANKIIVSLKEISQKFDKLFADVSKNKQELTVILEHPSYLYFFKKYNVKVLAVEEGHGKEPSAQHIKNIIAQAKKGNLLGIFVGPQFKTESIKVVAKELGRDFKILDPLGYNVKTVTELFENAYKSIREAAYGK</sequence>
<keyword evidence="2 5" id="KW-0813">Transport</keyword>
<dbReference type="InterPro" id="IPR006128">
    <property type="entry name" value="Lipoprotein_PsaA-like"/>
</dbReference>
<comment type="subcellular location">
    <subcellularLocation>
        <location evidence="1">Cell envelope</location>
    </subcellularLocation>
</comment>
<dbReference type="Pfam" id="PF01297">
    <property type="entry name" value="ZnuA"/>
    <property type="match status" value="1"/>
</dbReference>
<dbReference type="InterPro" id="IPR006127">
    <property type="entry name" value="ZnuA-like"/>
</dbReference>
<dbReference type="InterPro" id="IPR006129">
    <property type="entry name" value="AdhesinB"/>
</dbReference>
<reference evidence="6 7" key="1">
    <citation type="submission" date="2018-01" db="EMBL/GenBank/DDBJ databases">
        <title>The whole genome sequencing and assembly of Fervidobacterium changbaicum CBS-1 strain.</title>
        <authorList>
            <person name="Kim J.-Y."/>
            <person name="Park M.-K."/>
            <person name="Yi H."/>
            <person name="Bahn Y.-S."/>
            <person name="Kim J.F."/>
            <person name="Lee D.-W."/>
        </authorList>
    </citation>
    <scope>NUCLEOTIDE SEQUENCE [LARGE SCALE GENOMIC DNA]</scope>
    <source>
        <strain evidence="6 7">CBS-1</strain>
    </source>
</reference>
<protein>
    <submittedName>
        <fullName evidence="6">Zinc ABC transporter substrate-binding protein</fullName>
    </submittedName>
</protein>
<evidence type="ECO:0000256" key="4">
    <source>
        <dbReference type="ARBA" id="ARBA00022729"/>
    </source>
</evidence>
<evidence type="ECO:0000313" key="7">
    <source>
        <dbReference type="Proteomes" id="UP000288947"/>
    </source>
</evidence>
<dbReference type="Gene3D" id="3.40.50.1980">
    <property type="entry name" value="Nitrogenase molybdenum iron protein domain"/>
    <property type="match status" value="2"/>
</dbReference>
<keyword evidence="4" id="KW-0732">Signal</keyword>
<evidence type="ECO:0000313" key="6">
    <source>
        <dbReference type="EMBL" id="QAV34142.1"/>
    </source>
</evidence>
<keyword evidence="3" id="KW-0479">Metal-binding</keyword>
<evidence type="ECO:0000256" key="2">
    <source>
        <dbReference type="ARBA" id="ARBA00022448"/>
    </source>
</evidence>
<comment type="similarity">
    <text evidence="5">Belongs to the bacterial solute-binding protein 9 family.</text>
</comment>
<dbReference type="InterPro" id="IPR050492">
    <property type="entry name" value="Bact_metal-bind_prot9"/>
</dbReference>
<dbReference type="PANTHER" id="PTHR42953">
    <property type="entry name" value="HIGH-AFFINITY ZINC UPTAKE SYSTEM PROTEIN ZNUA-RELATED"/>
    <property type="match status" value="1"/>
</dbReference>
<dbReference type="EMBL" id="CP026721">
    <property type="protein sequence ID" value="QAV34142.1"/>
    <property type="molecule type" value="Genomic_DNA"/>
</dbReference>
<gene>
    <name evidence="6" type="ORF">CBS1_03460</name>
</gene>
<evidence type="ECO:0000256" key="5">
    <source>
        <dbReference type="RuleBase" id="RU003512"/>
    </source>
</evidence>
<proteinExistence type="inferred from homology"/>
<dbReference type="SUPFAM" id="SSF53807">
    <property type="entry name" value="Helical backbone' metal receptor"/>
    <property type="match status" value="1"/>
</dbReference>
<accession>A0ABX5QUH4</accession>
<keyword evidence="7" id="KW-1185">Reference proteome</keyword>
<evidence type="ECO:0000256" key="3">
    <source>
        <dbReference type="ARBA" id="ARBA00022723"/>
    </source>
</evidence>
<dbReference type="PRINTS" id="PR00691">
    <property type="entry name" value="ADHESINB"/>
</dbReference>
<dbReference type="PRINTS" id="PR00690">
    <property type="entry name" value="ADHESNFAMILY"/>
</dbReference>